<comment type="caution">
    <text evidence="2">The sequence shown here is derived from an EMBL/GenBank/DDBJ whole genome shotgun (WGS) entry which is preliminary data.</text>
</comment>
<feature type="compositionally biased region" description="Polar residues" evidence="1">
    <location>
        <begin position="430"/>
        <end position="440"/>
    </location>
</feature>
<evidence type="ECO:0000313" key="2">
    <source>
        <dbReference type="EMBL" id="KTB40764.1"/>
    </source>
</evidence>
<accession>A0A0W0FWN8</accession>
<dbReference type="CDD" id="cd06464">
    <property type="entry name" value="ACD_sHsps-like"/>
    <property type="match status" value="1"/>
</dbReference>
<feature type="compositionally biased region" description="Polar residues" evidence="1">
    <location>
        <begin position="93"/>
        <end position="106"/>
    </location>
</feature>
<feature type="region of interest" description="Disordered" evidence="1">
    <location>
        <begin position="1"/>
        <end position="496"/>
    </location>
</feature>
<dbReference type="SUPFAM" id="SSF49764">
    <property type="entry name" value="HSP20-like chaperones"/>
    <property type="match status" value="1"/>
</dbReference>
<dbReference type="InterPro" id="IPR008978">
    <property type="entry name" value="HSP20-like_chaperone"/>
</dbReference>
<dbReference type="Gene3D" id="2.60.40.790">
    <property type="match status" value="1"/>
</dbReference>
<feature type="compositionally biased region" description="Pro residues" evidence="1">
    <location>
        <begin position="415"/>
        <end position="425"/>
    </location>
</feature>
<feature type="compositionally biased region" description="Low complexity" evidence="1">
    <location>
        <begin position="196"/>
        <end position="220"/>
    </location>
</feature>
<evidence type="ECO:0000256" key="1">
    <source>
        <dbReference type="SAM" id="MobiDB-lite"/>
    </source>
</evidence>
<dbReference type="EMBL" id="LATX01001551">
    <property type="protein sequence ID" value="KTB40764.1"/>
    <property type="molecule type" value="Genomic_DNA"/>
</dbReference>
<feature type="compositionally biased region" description="Polar residues" evidence="1">
    <location>
        <begin position="170"/>
        <end position="182"/>
    </location>
</feature>
<feature type="compositionally biased region" description="Pro residues" evidence="1">
    <location>
        <begin position="352"/>
        <end position="361"/>
    </location>
</feature>
<dbReference type="AlphaFoldDB" id="A0A0W0FWN8"/>
<dbReference type="eggNOG" id="ENOG502SCD9">
    <property type="taxonomic scope" value="Eukaryota"/>
</dbReference>
<gene>
    <name evidence="2" type="ORF">WG66_6656</name>
</gene>
<feature type="compositionally biased region" description="Polar residues" evidence="1">
    <location>
        <begin position="283"/>
        <end position="292"/>
    </location>
</feature>
<organism evidence="2 3">
    <name type="scientific">Moniliophthora roreri</name>
    <name type="common">Frosty pod rot fungus</name>
    <name type="synonym">Monilia roreri</name>
    <dbReference type="NCBI Taxonomy" id="221103"/>
    <lineage>
        <taxon>Eukaryota</taxon>
        <taxon>Fungi</taxon>
        <taxon>Dikarya</taxon>
        <taxon>Basidiomycota</taxon>
        <taxon>Agaricomycotina</taxon>
        <taxon>Agaricomycetes</taxon>
        <taxon>Agaricomycetidae</taxon>
        <taxon>Agaricales</taxon>
        <taxon>Marasmiineae</taxon>
        <taxon>Marasmiaceae</taxon>
        <taxon>Moniliophthora</taxon>
    </lineage>
</organism>
<evidence type="ECO:0000313" key="3">
    <source>
        <dbReference type="Proteomes" id="UP000054988"/>
    </source>
</evidence>
<protein>
    <recommendedName>
        <fullName evidence="4">SHSP domain-containing protein</fullName>
    </recommendedName>
</protein>
<dbReference type="Proteomes" id="UP000054988">
    <property type="component" value="Unassembled WGS sequence"/>
</dbReference>
<name>A0A0W0FWN8_MONRR</name>
<feature type="compositionally biased region" description="Low complexity" evidence="1">
    <location>
        <begin position="377"/>
        <end position="406"/>
    </location>
</feature>
<evidence type="ECO:0008006" key="4">
    <source>
        <dbReference type="Google" id="ProtNLM"/>
    </source>
</evidence>
<sequence length="601" mass="63337">MTSLVTAHTPHGFQQPPPVTTRIHSSPQFPLSAVCQFDPPAVSPAQSRMSKLTKKPPLPLNTTIEDDSPSSSSSLPRKLMKPPPESSPKAPQLSPTKSTHSDSASLSKPHLERPLAPARVPSFSKRHASFDSPREVPLPSPNLLRAGGESSHAQPSYFDIARPVLGPSATPEQASSLGSSSTHRAEQVFPHPRPYSLPHSASSSSSGSSVSSTLDGLSPSNEGKDLYGGTAAKADRSSSASLPLPAQIPYHTLPHIHARKSSLAEEREREREETSESATQTSPFQDPQTPSNARPFKSPPPYKSSPSSFAPHPPSSFAHSGTIPNSYGIDDDSPVANGATAIRRSVTTKSHVPPPEPPQILPEPDMGGVAGGNITRTGSLGSPQQSTGQQTAASSSSLHKSSDSTSTVTPNTWKDPPPVLPPSPRPTSSASLCLSTNNGSDLPPVLPPQRNHVSSNANGSAGSNTPTSSGSSSNGSSGLGGVSRTQPPYAPFLSHMPPPADSWIEVQTTPQEYRLNVRLPGFKRDGITLATKRRRILHLIADSYEGGDSNSPPRGGHFERRISFGYDADLVGVRAEFDGEYLRVVVPRRPVGPGIGGGSYI</sequence>
<feature type="compositionally biased region" description="Basic and acidic residues" evidence="1">
    <location>
        <begin position="262"/>
        <end position="274"/>
    </location>
</feature>
<feature type="compositionally biased region" description="Low complexity" evidence="1">
    <location>
        <begin position="304"/>
        <end position="320"/>
    </location>
</feature>
<proteinExistence type="predicted"/>
<feature type="compositionally biased region" description="Low complexity" evidence="1">
    <location>
        <begin position="454"/>
        <end position="476"/>
    </location>
</feature>
<reference evidence="2 3" key="1">
    <citation type="submission" date="2015-12" db="EMBL/GenBank/DDBJ databases">
        <title>Draft genome sequence of Moniliophthora roreri, the causal agent of frosty pod rot of cacao.</title>
        <authorList>
            <person name="Aime M.C."/>
            <person name="Diaz-Valderrama J.R."/>
            <person name="Kijpornyongpan T."/>
            <person name="Phillips-Mora W."/>
        </authorList>
    </citation>
    <scope>NUCLEOTIDE SEQUENCE [LARGE SCALE GENOMIC DNA]</scope>
    <source>
        <strain evidence="2 3">MCA 2952</strain>
    </source>
</reference>